<evidence type="ECO:0000313" key="1">
    <source>
        <dbReference type="EMBL" id="BBC21827.1"/>
    </source>
</evidence>
<proteinExistence type="predicted"/>
<name>A0A2Z5WRA9_ECOLX</name>
<gene>
    <name evidence="1" type="primary">rep</name>
</gene>
<reference evidence="2" key="2">
    <citation type="submission" date="2019-03" db="EMBL/GenBank/DDBJ databases">
        <title>blaCTX-M-27-possessing-IncF[F1:A2:B20] plasmids from Escherichia coli ST131 H30R1.</title>
        <authorList>
            <person name="Matsuo N."/>
            <person name="Hayashi M."/>
            <person name="Wachino J."/>
            <person name="Kawamura K."/>
            <person name="Arakawa Y."/>
        </authorList>
    </citation>
    <scope>NUCLEOTIDE SEQUENCE</scope>
    <source>
        <strain evidence="2">B0018</strain>
        <plasmid evidence="2">pB0018</plasmid>
    </source>
</reference>
<geneLocation type="plasmid" evidence="2">
    <name>pB0018</name>
</geneLocation>
<organism evidence="1">
    <name type="scientific">Escherichia coli O25b:H4-ST131</name>
    <dbReference type="NCBI Taxonomy" id="941322"/>
    <lineage>
        <taxon>Bacteria</taxon>
        <taxon>Pseudomonadati</taxon>
        <taxon>Pseudomonadota</taxon>
        <taxon>Gammaproteobacteria</taxon>
        <taxon>Enterobacterales</taxon>
        <taxon>Enterobacteriaceae</taxon>
        <taxon>Escherichia</taxon>
    </lineage>
</organism>
<keyword evidence="1" id="KW-0614">Plasmid</keyword>
<dbReference type="EMBL" id="AP018456">
    <property type="protein sequence ID" value="BBC21827.1"/>
    <property type="molecule type" value="Genomic_DNA"/>
</dbReference>
<dbReference type="AlphaFoldDB" id="A0A2Z5WRA9"/>
<dbReference type="EMBL" id="AP019526">
    <property type="protein sequence ID" value="BBI76594.1"/>
    <property type="molecule type" value="Genomic_DNA"/>
</dbReference>
<geneLocation type="plasmid" evidence="1">
    <name>pMRY09-581ECO_1</name>
</geneLocation>
<accession>A0A2Z5WRA9</accession>
<evidence type="ECO:0000313" key="2">
    <source>
        <dbReference type="EMBL" id="BBI76594.1"/>
    </source>
</evidence>
<reference evidence="1" key="1">
    <citation type="submission" date="2017-12" db="EMBL/GenBank/DDBJ databases">
        <title>completed sequences of IncF[F1:A2:B20] plasmids from Escherichia coli ST131 H30R1.</title>
        <authorList>
            <person name="Hayashi M."/>
            <person name="Suzuki S."/>
            <person name="Matsui M."/>
            <person name="Suzuki M."/>
            <person name="Shima A."/>
            <person name="Segawa T."/>
            <person name="Sekizuka T."/>
            <person name="Yamashita A."/>
            <person name="Kato K."/>
            <person name="Kawamura K."/>
            <person name="Shibayama K."/>
            <person name="Kuroda M."/>
        </authorList>
    </citation>
    <scope>NUCLEOTIDE SEQUENCE</scope>
    <source>
        <strain evidence="1">MRY09-581</strain>
        <plasmid evidence="1">pMRY09-581ECO_1</plasmid>
    </source>
</reference>
<protein>
    <submittedName>
        <fullName evidence="1">Replication protein</fullName>
    </submittedName>
</protein>
<sequence>MTRKWAYRAIRQGWPEFSQWLDAVIQRVEMYNASLPVPLSPPECRAIGKSIAKYTHRNFTPETFAQYVADTHTLTYVFVPLALTPR</sequence>
<dbReference type="Gene3D" id="1.10.340.50">
    <property type="match status" value="1"/>
</dbReference>